<keyword evidence="3" id="KW-0238">DNA-binding</keyword>
<dbReference type="SUPFAM" id="SSF53850">
    <property type="entry name" value="Periplasmic binding protein-like II"/>
    <property type="match status" value="1"/>
</dbReference>
<dbReference type="Gene3D" id="3.40.190.290">
    <property type="match status" value="1"/>
</dbReference>
<feature type="domain" description="HTH lysR-type" evidence="5">
    <location>
        <begin position="1"/>
        <end position="53"/>
    </location>
</feature>
<reference evidence="6 7" key="1">
    <citation type="journal article" date="2015" name="Mol. Plant Microbe Interact.">
        <title>Comparative Genomic Analysis of Pseudomonas chlororaphis PCL1606 Reveals New Insight into Antifungal Compounds Involved in Biocontrol.</title>
        <authorList>
            <person name="Calderon C.E."/>
            <person name="Ramos C."/>
            <person name="de Vicente A."/>
            <person name="Cazorla F.M."/>
        </authorList>
    </citation>
    <scope>NUCLEOTIDE SEQUENCE [LARGE SCALE GENOMIC DNA]</scope>
    <source>
        <strain evidence="6 7">PCL1606</strain>
    </source>
</reference>
<dbReference type="FunFam" id="1.10.10.10:FF:000001">
    <property type="entry name" value="LysR family transcriptional regulator"/>
    <property type="match status" value="1"/>
</dbReference>
<dbReference type="GO" id="GO:0003700">
    <property type="term" value="F:DNA-binding transcription factor activity"/>
    <property type="evidence" value="ECO:0007669"/>
    <property type="project" value="InterPro"/>
</dbReference>
<dbReference type="PANTHER" id="PTHR30537:SF17">
    <property type="entry name" value="LYSR-FAMILY REGULATORY PROTEIN"/>
    <property type="match status" value="1"/>
</dbReference>
<comment type="similarity">
    <text evidence="1">Belongs to the LysR transcriptional regulatory family.</text>
</comment>
<dbReference type="InterPro" id="IPR036388">
    <property type="entry name" value="WH-like_DNA-bd_sf"/>
</dbReference>
<evidence type="ECO:0000259" key="5">
    <source>
        <dbReference type="PROSITE" id="PS50931"/>
    </source>
</evidence>
<sequence>MATFARVVETGSFTAAAEVLTLPKARVSQRVSDLERHLGVRLLNRTTRTLNLTEDGRAYFAKCQVILQDIDELEGALKGGTLEPRGKLRVEALVSVARWLIAPRLHEFQARYPEIAIRLGASDRISHLLEEGIDCAIRGGHLEDSNQIARHVCDVRLGLYAAPAYLDRAGTPDHPRDLARHRRISWFAGQRNPLAWQLETVDEVFELPGEDGLQFDDPDVAIASCMAASGICPGAPFAVQGWVRAGALVPVLAQWSFPARPIHMLYPSSRHLSARVRCFVDWALELMQHSPDLRLSPRELAESL</sequence>
<evidence type="ECO:0000256" key="4">
    <source>
        <dbReference type="ARBA" id="ARBA00023163"/>
    </source>
</evidence>
<dbReference type="PROSITE" id="PS50931">
    <property type="entry name" value="HTH_LYSR"/>
    <property type="match status" value="1"/>
</dbReference>
<dbReference type="CDD" id="cd08472">
    <property type="entry name" value="PBP2_CrgA_like_3"/>
    <property type="match status" value="1"/>
</dbReference>
<evidence type="ECO:0000256" key="2">
    <source>
        <dbReference type="ARBA" id="ARBA00023015"/>
    </source>
</evidence>
<dbReference type="InterPro" id="IPR005119">
    <property type="entry name" value="LysR_subst-bd"/>
</dbReference>
<keyword evidence="2" id="KW-0805">Transcription regulation</keyword>
<dbReference type="GO" id="GO:0006351">
    <property type="term" value="P:DNA-templated transcription"/>
    <property type="evidence" value="ECO:0007669"/>
    <property type="project" value="TreeGrafter"/>
</dbReference>
<gene>
    <name evidence="6" type="ORF">PCL1606_26650</name>
</gene>
<dbReference type="InterPro" id="IPR000847">
    <property type="entry name" value="LysR_HTH_N"/>
</dbReference>
<name>A0A0D5XYI0_9PSED</name>
<dbReference type="Pfam" id="PF00126">
    <property type="entry name" value="HTH_1"/>
    <property type="match status" value="1"/>
</dbReference>
<keyword evidence="4" id="KW-0804">Transcription</keyword>
<dbReference type="PATRIC" id="fig|587753.10.peg.2660"/>
<dbReference type="KEGG" id="pcz:PCL1606_26650"/>
<evidence type="ECO:0000256" key="1">
    <source>
        <dbReference type="ARBA" id="ARBA00009437"/>
    </source>
</evidence>
<dbReference type="Gene3D" id="1.10.10.10">
    <property type="entry name" value="Winged helix-like DNA-binding domain superfamily/Winged helix DNA-binding domain"/>
    <property type="match status" value="1"/>
</dbReference>
<dbReference type="SUPFAM" id="SSF46785">
    <property type="entry name" value="Winged helix' DNA-binding domain"/>
    <property type="match status" value="1"/>
</dbReference>
<dbReference type="PANTHER" id="PTHR30537">
    <property type="entry name" value="HTH-TYPE TRANSCRIPTIONAL REGULATOR"/>
    <property type="match status" value="1"/>
</dbReference>
<organism evidence="6 7">
    <name type="scientific">Pseudomonas chlororaphis</name>
    <dbReference type="NCBI Taxonomy" id="587753"/>
    <lineage>
        <taxon>Bacteria</taxon>
        <taxon>Pseudomonadati</taxon>
        <taxon>Pseudomonadota</taxon>
        <taxon>Gammaproteobacteria</taxon>
        <taxon>Pseudomonadales</taxon>
        <taxon>Pseudomonadaceae</taxon>
        <taxon>Pseudomonas</taxon>
    </lineage>
</organism>
<dbReference type="Proteomes" id="UP000032748">
    <property type="component" value="Chromosome"/>
</dbReference>
<dbReference type="GO" id="GO:0043565">
    <property type="term" value="F:sequence-specific DNA binding"/>
    <property type="evidence" value="ECO:0007669"/>
    <property type="project" value="TreeGrafter"/>
</dbReference>
<evidence type="ECO:0000256" key="3">
    <source>
        <dbReference type="ARBA" id="ARBA00023125"/>
    </source>
</evidence>
<dbReference type="InterPro" id="IPR036390">
    <property type="entry name" value="WH_DNA-bd_sf"/>
</dbReference>
<accession>A0A0D5XYI0</accession>
<dbReference type="AlphaFoldDB" id="A0A0D5XYI0"/>
<protein>
    <submittedName>
        <fullName evidence="6">LysR family transcriptional regulator</fullName>
    </submittedName>
</protein>
<proteinExistence type="inferred from homology"/>
<evidence type="ECO:0000313" key="6">
    <source>
        <dbReference type="EMBL" id="AKA24116.1"/>
    </source>
</evidence>
<dbReference type="EMBL" id="CP011110">
    <property type="protein sequence ID" value="AKA24116.1"/>
    <property type="molecule type" value="Genomic_DNA"/>
</dbReference>
<evidence type="ECO:0000313" key="7">
    <source>
        <dbReference type="Proteomes" id="UP000032748"/>
    </source>
</evidence>
<dbReference type="InterPro" id="IPR058163">
    <property type="entry name" value="LysR-type_TF_proteobact-type"/>
</dbReference>
<dbReference type="Pfam" id="PF03466">
    <property type="entry name" value="LysR_substrate"/>
    <property type="match status" value="1"/>
</dbReference>